<organism evidence="1 2">
    <name type="scientific">Commensalibacter intestini</name>
    <dbReference type="NCBI Taxonomy" id="479936"/>
    <lineage>
        <taxon>Bacteria</taxon>
        <taxon>Pseudomonadati</taxon>
        <taxon>Pseudomonadota</taxon>
        <taxon>Alphaproteobacteria</taxon>
        <taxon>Acetobacterales</taxon>
        <taxon>Acetobacteraceae</taxon>
    </lineage>
</organism>
<gene>
    <name evidence="1" type="ORF">HK18_04490</name>
</gene>
<keyword evidence="2" id="KW-1185">Reference proteome</keyword>
<name>A0A251ZWW8_9PROT</name>
<dbReference type="EMBL" id="JOPB01000002">
    <property type="protein sequence ID" value="OUI79160.1"/>
    <property type="molecule type" value="Genomic_DNA"/>
</dbReference>
<reference evidence="2" key="1">
    <citation type="submission" date="2014-06" db="EMBL/GenBank/DDBJ databases">
        <authorList>
            <person name="Winans N.J."/>
            <person name="Newell P.D."/>
            <person name="Douglas A.E."/>
        </authorList>
    </citation>
    <scope>NUCLEOTIDE SEQUENCE [LARGE SCALE GENOMIC DNA]</scope>
    <source>
        <strain evidence="2">DmL_052</strain>
    </source>
</reference>
<dbReference type="AlphaFoldDB" id="A0A251ZWW8"/>
<dbReference type="InterPro" id="IPR049796">
    <property type="entry name" value="CdiI_Ct-like"/>
</dbReference>
<comment type="caution">
    <text evidence="1">The sequence shown here is derived from an EMBL/GenBank/DDBJ whole genome shotgun (WGS) entry which is preliminary data.</text>
</comment>
<accession>A0A251ZWW8</accession>
<evidence type="ECO:0000313" key="1">
    <source>
        <dbReference type="EMBL" id="OUI79160.1"/>
    </source>
</evidence>
<sequence>MISKNQIEINFKSNDKNQVLKTLLYLTFNIDDFKWAQKMCLDTINTSADEDVIGVAITCIGHIARIYKKIDTALVTPVVERKRQDIRFSGRVEDALDDITIFVKNNSYH</sequence>
<dbReference type="RefSeq" id="WP_086631895.1">
    <property type="nucleotide sequence ID" value="NZ_JOPB01000002.1"/>
</dbReference>
<dbReference type="Proteomes" id="UP000194946">
    <property type="component" value="Unassembled WGS sequence"/>
</dbReference>
<dbReference type="CDD" id="cd20694">
    <property type="entry name" value="CdiI_Ct-like"/>
    <property type="match status" value="1"/>
</dbReference>
<protein>
    <submittedName>
        <fullName evidence="1">Uncharacterized protein</fullName>
    </submittedName>
</protein>
<evidence type="ECO:0000313" key="2">
    <source>
        <dbReference type="Proteomes" id="UP000194946"/>
    </source>
</evidence>
<proteinExistence type="predicted"/>